<evidence type="ECO:0000256" key="8">
    <source>
        <dbReference type="ARBA" id="ARBA00023012"/>
    </source>
</evidence>
<evidence type="ECO:0000256" key="5">
    <source>
        <dbReference type="ARBA" id="ARBA00022741"/>
    </source>
</evidence>
<name>A0ABW8TJB7_9CLOT</name>
<evidence type="ECO:0000256" key="10">
    <source>
        <dbReference type="SAM" id="Phobius"/>
    </source>
</evidence>
<dbReference type="Proteomes" id="UP001623592">
    <property type="component" value="Unassembled WGS sequence"/>
</dbReference>
<reference evidence="12 13" key="1">
    <citation type="submission" date="2024-11" db="EMBL/GenBank/DDBJ databases">
        <authorList>
            <person name="Heng Y.C."/>
            <person name="Lim A.C.H."/>
            <person name="Lee J.K.Y."/>
            <person name="Kittelmann S."/>
        </authorList>
    </citation>
    <scope>NUCLEOTIDE SEQUENCE [LARGE SCALE GENOMIC DNA]</scope>
    <source>
        <strain evidence="12 13">WILCCON 0114</strain>
    </source>
</reference>
<keyword evidence="10" id="KW-0472">Membrane</keyword>
<keyword evidence="13" id="KW-1185">Reference proteome</keyword>
<evidence type="ECO:0000259" key="11">
    <source>
        <dbReference type="Pfam" id="PF07730"/>
    </source>
</evidence>
<dbReference type="EC" id="2.7.13.3" evidence="2"/>
<evidence type="ECO:0000256" key="2">
    <source>
        <dbReference type="ARBA" id="ARBA00012438"/>
    </source>
</evidence>
<dbReference type="InterPro" id="IPR050482">
    <property type="entry name" value="Sensor_HK_TwoCompSys"/>
</dbReference>
<keyword evidence="3" id="KW-0597">Phosphoprotein</keyword>
<dbReference type="InterPro" id="IPR011712">
    <property type="entry name" value="Sig_transdc_His_kin_sub3_dim/P"/>
</dbReference>
<comment type="catalytic activity">
    <reaction evidence="1">
        <text>ATP + protein L-histidine = ADP + protein N-phospho-L-histidine.</text>
        <dbReference type="EC" id="2.7.13.3"/>
    </reaction>
</comment>
<feature type="domain" description="Signal transduction histidine kinase subgroup 3 dimerisation and phosphoacceptor" evidence="11">
    <location>
        <begin position="203"/>
        <end position="267"/>
    </location>
</feature>
<dbReference type="Gene3D" id="3.30.565.10">
    <property type="entry name" value="Histidine kinase-like ATPase, C-terminal domain"/>
    <property type="match status" value="1"/>
</dbReference>
<keyword evidence="7" id="KW-0067">ATP-binding</keyword>
<feature type="transmembrane region" description="Helical" evidence="10">
    <location>
        <begin position="39"/>
        <end position="58"/>
    </location>
</feature>
<evidence type="ECO:0000256" key="4">
    <source>
        <dbReference type="ARBA" id="ARBA00022679"/>
    </source>
</evidence>
<protein>
    <recommendedName>
        <fullName evidence="2">histidine kinase</fullName>
        <ecNumber evidence="2">2.7.13.3</ecNumber>
    </recommendedName>
</protein>
<sequence>MEEYLELKKLTYLLISRYLTYALMYIASIIEIGSNIKSAAIFTLFFLAVLITSSLRIYKFSHRIALFISSILIELIIITFMYYYFCYVTFVLIFILIVDTFLFPRFKMSILISIPSYITLALFSFIKYKNLSIQFIFSDLLAYWVAITFFACAAYLLKKTIFLKDKMQLLYSELKKSEEDLEAANKKLKDYSKKVEEVSILNERNRLAGEIHDTIGHSLTALIMEVDICNKLIGKDVNKTKVELKKAQELARYSLSEVRKSVKSIKSNDKLTGINAIKDLISDYEKNTGIAVHFNISRRQYKLSPAIEVAVYRAIQEALTNCTKYGRANNAYVDICFRENGVEFCITNDGLNCPNIKKGTGLTTMQERVEVLGGNLKISGESNFSINGFIPVEV</sequence>
<comment type="caution">
    <text evidence="12">The sequence shown here is derived from an EMBL/GenBank/DDBJ whole genome shotgun (WGS) entry which is preliminary data.</text>
</comment>
<keyword evidence="5" id="KW-0547">Nucleotide-binding</keyword>
<feature type="transmembrane region" description="Helical" evidence="10">
    <location>
        <begin position="64"/>
        <end position="97"/>
    </location>
</feature>
<evidence type="ECO:0000256" key="9">
    <source>
        <dbReference type="SAM" id="Coils"/>
    </source>
</evidence>
<dbReference type="EMBL" id="JBJIAA010000008">
    <property type="protein sequence ID" value="MFL0251039.1"/>
    <property type="molecule type" value="Genomic_DNA"/>
</dbReference>
<evidence type="ECO:0000313" key="13">
    <source>
        <dbReference type="Proteomes" id="UP001623592"/>
    </source>
</evidence>
<feature type="transmembrane region" description="Helical" evidence="10">
    <location>
        <begin position="109"/>
        <end position="128"/>
    </location>
</feature>
<feature type="transmembrane region" description="Helical" evidence="10">
    <location>
        <begin position="12"/>
        <end position="32"/>
    </location>
</feature>
<keyword evidence="9" id="KW-0175">Coiled coil</keyword>
<dbReference type="Pfam" id="PF07730">
    <property type="entry name" value="HisKA_3"/>
    <property type="match status" value="1"/>
</dbReference>
<dbReference type="InterPro" id="IPR036890">
    <property type="entry name" value="HATPase_C_sf"/>
</dbReference>
<dbReference type="Gene3D" id="1.20.5.1930">
    <property type="match status" value="1"/>
</dbReference>
<dbReference type="CDD" id="cd16917">
    <property type="entry name" value="HATPase_UhpB-NarQ-NarX-like"/>
    <property type="match status" value="1"/>
</dbReference>
<dbReference type="PANTHER" id="PTHR24421">
    <property type="entry name" value="NITRATE/NITRITE SENSOR PROTEIN NARX-RELATED"/>
    <property type="match status" value="1"/>
</dbReference>
<accession>A0ABW8TJB7</accession>
<dbReference type="SUPFAM" id="SSF55874">
    <property type="entry name" value="ATPase domain of HSP90 chaperone/DNA topoisomerase II/histidine kinase"/>
    <property type="match status" value="1"/>
</dbReference>
<evidence type="ECO:0000256" key="6">
    <source>
        <dbReference type="ARBA" id="ARBA00022777"/>
    </source>
</evidence>
<evidence type="ECO:0000256" key="1">
    <source>
        <dbReference type="ARBA" id="ARBA00000085"/>
    </source>
</evidence>
<evidence type="ECO:0000313" key="12">
    <source>
        <dbReference type="EMBL" id="MFL0251039.1"/>
    </source>
</evidence>
<keyword evidence="4" id="KW-0808">Transferase</keyword>
<keyword evidence="8" id="KW-0902">Two-component regulatory system</keyword>
<dbReference type="PANTHER" id="PTHR24421:SF10">
    <property type="entry name" value="NITRATE_NITRITE SENSOR PROTEIN NARQ"/>
    <property type="match status" value="1"/>
</dbReference>
<keyword evidence="10" id="KW-0812">Transmembrane</keyword>
<feature type="coiled-coil region" evidence="9">
    <location>
        <begin position="164"/>
        <end position="201"/>
    </location>
</feature>
<evidence type="ECO:0000256" key="3">
    <source>
        <dbReference type="ARBA" id="ARBA00022553"/>
    </source>
</evidence>
<evidence type="ECO:0000256" key="7">
    <source>
        <dbReference type="ARBA" id="ARBA00022840"/>
    </source>
</evidence>
<feature type="transmembrane region" description="Helical" evidence="10">
    <location>
        <begin position="140"/>
        <end position="157"/>
    </location>
</feature>
<keyword evidence="10" id="KW-1133">Transmembrane helix</keyword>
<dbReference type="GO" id="GO:0016301">
    <property type="term" value="F:kinase activity"/>
    <property type="evidence" value="ECO:0007669"/>
    <property type="project" value="UniProtKB-KW"/>
</dbReference>
<organism evidence="12 13">
    <name type="scientific">Clostridium neuense</name>
    <dbReference type="NCBI Taxonomy" id="1728934"/>
    <lineage>
        <taxon>Bacteria</taxon>
        <taxon>Bacillati</taxon>
        <taxon>Bacillota</taxon>
        <taxon>Clostridia</taxon>
        <taxon>Eubacteriales</taxon>
        <taxon>Clostridiaceae</taxon>
        <taxon>Clostridium</taxon>
    </lineage>
</organism>
<gene>
    <name evidence="12" type="ORF">ACJDT4_11450</name>
</gene>
<keyword evidence="6 12" id="KW-0418">Kinase</keyword>
<proteinExistence type="predicted"/>
<dbReference type="RefSeq" id="WP_406787695.1">
    <property type="nucleotide sequence ID" value="NZ_JBJIAA010000008.1"/>
</dbReference>